<feature type="signal peptide" evidence="1">
    <location>
        <begin position="1"/>
        <end position="29"/>
    </location>
</feature>
<keyword evidence="3" id="KW-1185">Reference proteome</keyword>
<keyword evidence="1" id="KW-0732">Signal</keyword>
<comment type="caution">
    <text evidence="2">The sequence shown here is derived from an EMBL/GenBank/DDBJ whole genome shotgun (WGS) entry which is preliminary data.</text>
</comment>
<accession>A0AAV0NKG9</accession>
<organism evidence="2 3">
    <name type="scientific">Linum tenue</name>
    <dbReference type="NCBI Taxonomy" id="586396"/>
    <lineage>
        <taxon>Eukaryota</taxon>
        <taxon>Viridiplantae</taxon>
        <taxon>Streptophyta</taxon>
        <taxon>Embryophyta</taxon>
        <taxon>Tracheophyta</taxon>
        <taxon>Spermatophyta</taxon>
        <taxon>Magnoliopsida</taxon>
        <taxon>eudicotyledons</taxon>
        <taxon>Gunneridae</taxon>
        <taxon>Pentapetalae</taxon>
        <taxon>rosids</taxon>
        <taxon>fabids</taxon>
        <taxon>Malpighiales</taxon>
        <taxon>Linaceae</taxon>
        <taxon>Linum</taxon>
    </lineage>
</organism>
<name>A0AAV0NKG9_9ROSI</name>
<feature type="chain" id="PRO_5043538658" evidence="1">
    <location>
        <begin position="30"/>
        <end position="168"/>
    </location>
</feature>
<reference evidence="2" key="1">
    <citation type="submission" date="2022-08" db="EMBL/GenBank/DDBJ databases">
        <authorList>
            <person name="Gutierrez-Valencia J."/>
        </authorList>
    </citation>
    <scope>NUCLEOTIDE SEQUENCE</scope>
</reference>
<proteinExistence type="predicted"/>
<sequence length="168" mass="18894">MQRPYAHMKASDMHAVLLLILAARKPKLGQEQAIDQPLENGYGRSALSSMRRTEENLTTVEAMTTEEDPAMRCKFGPWLRYGVSLDRSLWKQVRSRRPWLKRGAAQTEQNRGGDYDEAAGGSSCAAAAVCTRDFAFASAKHLGKITTRFDELRQSLEKRNMELAVCKE</sequence>
<protein>
    <submittedName>
        <fullName evidence="2">Uncharacterized protein</fullName>
    </submittedName>
</protein>
<evidence type="ECO:0000313" key="2">
    <source>
        <dbReference type="EMBL" id="CAI0458831.1"/>
    </source>
</evidence>
<evidence type="ECO:0000256" key="1">
    <source>
        <dbReference type="SAM" id="SignalP"/>
    </source>
</evidence>
<evidence type="ECO:0000313" key="3">
    <source>
        <dbReference type="Proteomes" id="UP001154282"/>
    </source>
</evidence>
<dbReference type="EMBL" id="CAMGYJ010000008">
    <property type="protein sequence ID" value="CAI0458831.1"/>
    <property type="molecule type" value="Genomic_DNA"/>
</dbReference>
<dbReference type="Proteomes" id="UP001154282">
    <property type="component" value="Unassembled WGS sequence"/>
</dbReference>
<gene>
    <name evidence="2" type="ORF">LITE_LOCUS33719</name>
</gene>
<dbReference type="AlphaFoldDB" id="A0AAV0NKG9"/>